<evidence type="ECO:0000259" key="2">
    <source>
        <dbReference type="Pfam" id="PF00481"/>
    </source>
</evidence>
<dbReference type="Pfam" id="PF16900">
    <property type="entry name" value="REPA_OB_2"/>
    <property type="match status" value="1"/>
</dbReference>
<keyword evidence="1" id="KW-0238">DNA-binding</keyword>
<feature type="domain" description="Replication protein A OB" evidence="4">
    <location>
        <begin position="133"/>
        <end position="228"/>
    </location>
</feature>
<evidence type="ECO:0000256" key="1">
    <source>
        <dbReference type="ARBA" id="ARBA00023125"/>
    </source>
</evidence>
<dbReference type="InterPro" id="IPR003871">
    <property type="entry name" value="RFA1B/D_OB_1st"/>
</dbReference>
<dbReference type="Pfam" id="PF00481">
    <property type="entry name" value="PP2C"/>
    <property type="match status" value="1"/>
</dbReference>
<gene>
    <name evidence="5" type="ORF">Adt_30866</name>
</gene>
<dbReference type="SUPFAM" id="SSF50249">
    <property type="entry name" value="Nucleic acid-binding proteins"/>
    <property type="match status" value="3"/>
</dbReference>
<evidence type="ECO:0000313" key="6">
    <source>
        <dbReference type="Proteomes" id="UP001604336"/>
    </source>
</evidence>
<dbReference type="GO" id="GO:0003677">
    <property type="term" value="F:DNA binding"/>
    <property type="evidence" value="ECO:0007669"/>
    <property type="project" value="UniProtKB-KW"/>
</dbReference>
<keyword evidence="6" id="KW-1185">Reference proteome</keyword>
<dbReference type="InterPro" id="IPR012340">
    <property type="entry name" value="NA-bd_OB-fold"/>
</dbReference>
<dbReference type="AlphaFoldDB" id="A0ABD1RCH3"/>
<dbReference type="InterPro" id="IPR001932">
    <property type="entry name" value="PPM-type_phosphatase-like_dom"/>
</dbReference>
<dbReference type="EMBL" id="JBFOLK010000009">
    <property type="protein sequence ID" value="KAL2486110.1"/>
    <property type="molecule type" value="Genomic_DNA"/>
</dbReference>
<evidence type="ECO:0000259" key="3">
    <source>
        <dbReference type="Pfam" id="PF02721"/>
    </source>
</evidence>
<feature type="domain" description="PPM-type phosphatase" evidence="2">
    <location>
        <begin position="430"/>
        <end position="505"/>
    </location>
</feature>
<sequence>MGDKFQLIHDVSPGTTGWTVKVVVAEKFSPRVAQRSPTKYQNLILMDSEGSTVQATLYGQNITAFQDELLLGKTYLISNALVKETNAEYKAKSGEIQWTISGRTRIRRVEENNSNLLISTYSFTDFEDLPKYMDSNVDISVIGMIIDIKPRRIIQTRFGKECQVQDLVLVNKRFDTVLLTMWEAFVDNECKYICQNLKKKLVLIGKHLKVTSFNGLSISTKADSSFFIDGEFELVKSLNRAISKLSVPTDEKDFTEIKNIQGLKTVKQFFWIKGKASVKVLNQTYWYMSCNNCNKISSENYGDIYPCVFCKCTDAKAIPRAKVYMQLTDPTGYINATAIGNPAEYFLQSNAEILMNQTLIPTAASMRLSWTKMRSFTLQIEILFIVNPSQIAGDKNKGKAPVEHIGEPIKFLEPTTKRSLFHSDTDDAQSTEAEKICKCKGRVFALRDEPKVARVWLPNNDSPGLAMARAFGDFCLKEFSLISVPEISYRHITDEDEFIVLATDGKLEDTGISSAHSVLSGSDSLPFAAEMSEVHLDVHGRKNVVPVELSMPYVVSAELSMPVLKTELSTAASQVNNLQAEVNQLERPNIELSKESDIRSYDLILGDSVHGELYTFYEASLGNSNDLETLSSCGAFQKSRFSSSIFKCRVARHL</sequence>
<dbReference type="Pfam" id="PF02721">
    <property type="entry name" value="DUF223"/>
    <property type="match status" value="1"/>
</dbReference>
<feature type="domain" description="Replication protein A 70 kDa DNA-binding subunit B/D first OB fold" evidence="3">
    <location>
        <begin position="4"/>
        <end position="98"/>
    </location>
</feature>
<reference evidence="6" key="1">
    <citation type="submission" date="2024-07" db="EMBL/GenBank/DDBJ databases">
        <title>Two chromosome-level genome assemblies of Korean endemic species Abeliophyllum distichum and Forsythia ovata (Oleaceae).</title>
        <authorList>
            <person name="Jang H."/>
        </authorList>
    </citation>
    <scope>NUCLEOTIDE SEQUENCE [LARGE SCALE GENOMIC DNA]</scope>
</reference>
<comment type="caution">
    <text evidence="5">The sequence shown here is derived from an EMBL/GenBank/DDBJ whole genome shotgun (WGS) entry which is preliminary data.</text>
</comment>
<evidence type="ECO:0000259" key="4">
    <source>
        <dbReference type="Pfam" id="PF16900"/>
    </source>
</evidence>
<dbReference type="PANTHER" id="PTHR47165">
    <property type="entry name" value="OS03G0429900 PROTEIN"/>
    <property type="match status" value="1"/>
</dbReference>
<dbReference type="SUPFAM" id="SSF81606">
    <property type="entry name" value="PP2C-like"/>
    <property type="match status" value="1"/>
</dbReference>
<dbReference type="Proteomes" id="UP001604336">
    <property type="component" value="Unassembled WGS sequence"/>
</dbReference>
<protein>
    <submittedName>
        <fullName evidence="5">Replication protein A 70 kDa DNA-binding subunit B-like</fullName>
    </submittedName>
</protein>
<accession>A0ABD1RCH3</accession>
<proteinExistence type="predicted"/>
<dbReference type="Gene3D" id="2.40.50.140">
    <property type="entry name" value="Nucleic acid-binding proteins"/>
    <property type="match status" value="3"/>
</dbReference>
<dbReference type="Gene3D" id="3.60.40.10">
    <property type="entry name" value="PPM-type phosphatase domain"/>
    <property type="match status" value="1"/>
</dbReference>
<organism evidence="5 6">
    <name type="scientific">Abeliophyllum distichum</name>
    <dbReference type="NCBI Taxonomy" id="126358"/>
    <lineage>
        <taxon>Eukaryota</taxon>
        <taxon>Viridiplantae</taxon>
        <taxon>Streptophyta</taxon>
        <taxon>Embryophyta</taxon>
        <taxon>Tracheophyta</taxon>
        <taxon>Spermatophyta</taxon>
        <taxon>Magnoliopsida</taxon>
        <taxon>eudicotyledons</taxon>
        <taxon>Gunneridae</taxon>
        <taxon>Pentapetalae</taxon>
        <taxon>asterids</taxon>
        <taxon>lamiids</taxon>
        <taxon>Lamiales</taxon>
        <taxon>Oleaceae</taxon>
        <taxon>Forsythieae</taxon>
        <taxon>Abeliophyllum</taxon>
    </lineage>
</organism>
<dbReference type="PANTHER" id="PTHR47165:SF4">
    <property type="entry name" value="OS03G0429900 PROTEIN"/>
    <property type="match status" value="1"/>
</dbReference>
<evidence type="ECO:0000313" key="5">
    <source>
        <dbReference type="EMBL" id="KAL2486110.1"/>
    </source>
</evidence>
<dbReference type="InterPro" id="IPR036457">
    <property type="entry name" value="PPM-type-like_dom_sf"/>
</dbReference>
<dbReference type="InterPro" id="IPR031657">
    <property type="entry name" value="REPA_OB_2"/>
</dbReference>
<name>A0ABD1RCH3_9LAMI</name>